<dbReference type="InterPro" id="IPR002087">
    <property type="entry name" value="Anti_prolifrtn"/>
</dbReference>
<sequence length="149" mass="16601">MHPFYTRAAAMIGEIAAAGSVISKFLRTEGLTSQRQLQPFSQSLQELLAEPYKHHWFPEKPGMESGYRCIRSNHQMDPLIAQAAQRMGLSTQELFRLLPRELTRRVDPAKSSPAGGSTQTAPTCKWETAESAVGRNFPSKNYNMMTVSG</sequence>
<dbReference type="InterPro" id="IPR033332">
    <property type="entry name" value="BTG"/>
</dbReference>
<comment type="similarity">
    <text evidence="2">Belongs to the BTG family.</text>
</comment>
<dbReference type="Ensembl" id="ENSPTET00000035037.1">
    <property type="protein sequence ID" value="ENSPTEP00000024668.1"/>
    <property type="gene ID" value="ENSPTEG00000025103.1"/>
</dbReference>
<evidence type="ECO:0000313" key="8">
    <source>
        <dbReference type="Proteomes" id="UP000694416"/>
    </source>
</evidence>
<dbReference type="AlphaFoldDB" id="A0A8C9LST3"/>
<dbReference type="Gene3D" id="3.90.640.90">
    <property type="entry name" value="Anti-proliferative protein, N-terminal domain"/>
    <property type="match status" value="1"/>
</dbReference>
<dbReference type="Proteomes" id="UP000694416">
    <property type="component" value="Unplaced"/>
</dbReference>
<proteinExistence type="inferred from homology"/>
<reference evidence="7" key="2">
    <citation type="submission" date="2025-09" db="UniProtKB">
        <authorList>
            <consortium name="Ensembl"/>
        </authorList>
    </citation>
    <scope>IDENTIFICATION</scope>
</reference>
<evidence type="ECO:0000256" key="3">
    <source>
        <dbReference type="ARBA" id="ARBA00016581"/>
    </source>
</evidence>
<name>A0A8C9LST3_9PRIM</name>
<dbReference type="PANTHER" id="PTHR22978">
    <property type="entry name" value="B-CELL TRANSLOCATION GENE"/>
    <property type="match status" value="1"/>
</dbReference>
<dbReference type="Pfam" id="PF07742">
    <property type="entry name" value="BTG"/>
    <property type="match status" value="1"/>
</dbReference>
<dbReference type="GO" id="GO:0008285">
    <property type="term" value="P:negative regulation of cell population proliferation"/>
    <property type="evidence" value="ECO:0007669"/>
    <property type="project" value="TreeGrafter"/>
</dbReference>
<dbReference type="GO" id="GO:0005634">
    <property type="term" value="C:nucleus"/>
    <property type="evidence" value="ECO:0007669"/>
    <property type="project" value="TreeGrafter"/>
</dbReference>
<reference evidence="7" key="1">
    <citation type="submission" date="2025-08" db="UniProtKB">
        <authorList>
            <consortium name="Ensembl"/>
        </authorList>
    </citation>
    <scope>IDENTIFICATION</scope>
</reference>
<evidence type="ECO:0000256" key="4">
    <source>
        <dbReference type="ARBA" id="ARBA00033398"/>
    </source>
</evidence>
<evidence type="ECO:0000259" key="6">
    <source>
        <dbReference type="SMART" id="SM00099"/>
    </source>
</evidence>
<feature type="domain" description="Anti-proliferative protein" evidence="6">
    <location>
        <begin position="11"/>
        <end position="118"/>
    </location>
</feature>
<feature type="region of interest" description="Disordered" evidence="5">
    <location>
        <begin position="105"/>
        <end position="126"/>
    </location>
</feature>
<evidence type="ECO:0000313" key="7">
    <source>
        <dbReference type="Ensembl" id="ENSPTEP00000024668.1"/>
    </source>
</evidence>
<dbReference type="InterPro" id="IPR036054">
    <property type="entry name" value="BTG-like_sf"/>
</dbReference>
<evidence type="ECO:0000256" key="1">
    <source>
        <dbReference type="ARBA" id="ARBA00004004"/>
    </source>
</evidence>
<accession>A0A8C9LST3</accession>
<keyword evidence="8" id="KW-1185">Reference proteome</keyword>
<dbReference type="SUPFAM" id="SSF160696">
    <property type="entry name" value="BTG domain-like"/>
    <property type="match status" value="1"/>
</dbReference>
<dbReference type="PRINTS" id="PR00310">
    <property type="entry name" value="ANTIPRLFBTG1"/>
</dbReference>
<evidence type="ECO:0000256" key="5">
    <source>
        <dbReference type="SAM" id="MobiDB-lite"/>
    </source>
</evidence>
<dbReference type="GO" id="GO:0005737">
    <property type="term" value="C:cytoplasm"/>
    <property type="evidence" value="ECO:0007669"/>
    <property type="project" value="TreeGrafter"/>
</dbReference>
<dbReference type="SMART" id="SM00099">
    <property type="entry name" value="btg1"/>
    <property type="match status" value="1"/>
</dbReference>
<organism evidence="7 8">
    <name type="scientific">Piliocolobus tephrosceles</name>
    <name type="common">Ugandan red Colobus</name>
    <dbReference type="NCBI Taxonomy" id="591936"/>
    <lineage>
        <taxon>Eukaryota</taxon>
        <taxon>Metazoa</taxon>
        <taxon>Chordata</taxon>
        <taxon>Craniata</taxon>
        <taxon>Vertebrata</taxon>
        <taxon>Euteleostomi</taxon>
        <taxon>Mammalia</taxon>
        <taxon>Eutheria</taxon>
        <taxon>Euarchontoglires</taxon>
        <taxon>Primates</taxon>
        <taxon>Haplorrhini</taxon>
        <taxon>Catarrhini</taxon>
        <taxon>Cercopithecidae</taxon>
        <taxon>Colobinae</taxon>
        <taxon>Piliocolobus</taxon>
    </lineage>
</organism>
<evidence type="ECO:0000256" key="2">
    <source>
        <dbReference type="ARBA" id="ARBA00007989"/>
    </source>
</evidence>
<protein>
    <recommendedName>
        <fullName evidence="3">Protein BTG1</fullName>
    </recommendedName>
    <alternativeName>
        <fullName evidence="4">B-cell translocation gene 1 protein</fullName>
    </alternativeName>
</protein>
<comment type="function">
    <text evidence="1">Anti-proliferative protein.</text>
</comment>
<dbReference type="PANTHER" id="PTHR22978:SF30">
    <property type="entry name" value="PROTEIN BTG1"/>
    <property type="match status" value="1"/>
</dbReference>